<evidence type="ECO:0000256" key="2">
    <source>
        <dbReference type="ARBA" id="ARBA00023130"/>
    </source>
</evidence>
<sequence length="172" mass="19043">MRQHRNPIRNSLTLHSDLRHRIEFPYRHLSKALRFSILSIHPTGLMTAVTLDKSGGGLYAPGGGLSLVCNGSGFTFSDYSMMWVRQAPGKGLEYVAGITGAGGYTEYGPAVQGRATITRDDGQSTVRLQLNSLKDEDSAMYYCTRCYWSGCNFEAYGIDVVVLLIAHTTRRR</sequence>
<dbReference type="Gene3D" id="2.60.40.10">
    <property type="entry name" value="Immunoglobulins"/>
    <property type="match status" value="1"/>
</dbReference>
<proteinExistence type="predicted"/>
<evidence type="ECO:0000313" key="6">
    <source>
        <dbReference type="Proteomes" id="UP000694412"/>
    </source>
</evidence>
<name>A0A8C2Y5R6_COTJA</name>
<keyword evidence="6" id="KW-1185">Reference proteome</keyword>
<dbReference type="PANTHER" id="PTHR23266">
    <property type="entry name" value="IMMUNOGLOBULIN HEAVY CHAIN"/>
    <property type="match status" value="1"/>
</dbReference>
<dbReference type="GeneTree" id="ENSGT01050000244936"/>
<evidence type="ECO:0000259" key="4">
    <source>
        <dbReference type="PROSITE" id="PS50835"/>
    </source>
</evidence>
<dbReference type="InterPro" id="IPR036179">
    <property type="entry name" value="Ig-like_dom_sf"/>
</dbReference>
<accession>A0A8C2Y5R6</accession>
<keyword evidence="3" id="KW-1280">Immunoglobulin</keyword>
<dbReference type="SMART" id="SM00406">
    <property type="entry name" value="IGv"/>
    <property type="match status" value="1"/>
</dbReference>
<dbReference type="Pfam" id="PF07686">
    <property type="entry name" value="V-set"/>
    <property type="match status" value="1"/>
</dbReference>
<keyword evidence="1" id="KW-0391">Immunity</keyword>
<dbReference type="SMART" id="SM00409">
    <property type="entry name" value="IG"/>
    <property type="match status" value="1"/>
</dbReference>
<dbReference type="GO" id="GO:0002250">
    <property type="term" value="P:adaptive immune response"/>
    <property type="evidence" value="ECO:0007669"/>
    <property type="project" value="UniProtKB-KW"/>
</dbReference>
<dbReference type="Ensembl" id="ENSCJPT00005003372.1">
    <property type="protein sequence ID" value="ENSCJPP00005001934.1"/>
    <property type="gene ID" value="ENSCJPG00005002026.1"/>
</dbReference>
<dbReference type="InterPro" id="IPR003599">
    <property type="entry name" value="Ig_sub"/>
</dbReference>
<dbReference type="Proteomes" id="UP000694412">
    <property type="component" value="Unassembled WGS sequence"/>
</dbReference>
<reference evidence="5" key="2">
    <citation type="submission" date="2025-09" db="UniProtKB">
        <authorList>
            <consortium name="Ensembl"/>
        </authorList>
    </citation>
    <scope>IDENTIFICATION</scope>
</reference>
<organism evidence="5 6">
    <name type="scientific">Coturnix japonica</name>
    <name type="common">Japanese quail</name>
    <name type="synonym">Coturnix coturnix japonica</name>
    <dbReference type="NCBI Taxonomy" id="93934"/>
    <lineage>
        <taxon>Eukaryota</taxon>
        <taxon>Metazoa</taxon>
        <taxon>Chordata</taxon>
        <taxon>Craniata</taxon>
        <taxon>Vertebrata</taxon>
        <taxon>Euteleostomi</taxon>
        <taxon>Archelosauria</taxon>
        <taxon>Archosauria</taxon>
        <taxon>Dinosauria</taxon>
        <taxon>Saurischia</taxon>
        <taxon>Theropoda</taxon>
        <taxon>Coelurosauria</taxon>
        <taxon>Aves</taxon>
        <taxon>Neognathae</taxon>
        <taxon>Galloanserae</taxon>
        <taxon>Galliformes</taxon>
        <taxon>Phasianidae</taxon>
        <taxon>Perdicinae</taxon>
        <taxon>Coturnix</taxon>
    </lineage>
</organism>
<dbReference type="GO" id="GO:0019814">
    <property type="term" value="C:immunoglobulin complex"/>
    <property type="evidence" value="ECO:0007669"/>
    <property type="project" value="UniProtKB-KW"/>
</dbReference>
<reference evidence="5" key="1">
    <citation type="submission" date="2025-08" db="UniProtKB">
        <authorList>
            <consortium name="Ensembl"/>
        </authorList>
    </citation>
    <scope>IDENTIFICATION</scope>
</reference>
<dbReference type="SUPFAM" id="SSF48726">
    <property type="entry name" value="Immunoglobulin"/>
    <property type="match status" value="1"/>
</dbReference>
<dbReference type="GO" id="GO:0005576">
    <property type="term" value="C:extracellular region"/>
    <property type="evidence" value="ECO:0007669"/>
    <property type="project" value="UniProtKB-ARBA"/>
</dbReference>
<dbReference type="AlphaFoldDB" id="A0A8C2Y5R6"/>
<dbReference type="InterPro" id="IPR013106">
    <property type="entry name" value="Ig_V-set"/>
</dbReference>
<keyword evidence="2" id="KW-1064">Adaptive immunity</keyword>
<dbReference type="InterPro" id="IPR050199">
    <property type="entry name" value="IgHV"/>
</dbReference>
<evidence type="ECO:0000313" key="5">
    <source>
        <dbReference type="Ensembl" id="ENSCJPP00005001934.1"/>
    </source>
</evidence>
<protein>
    <recommendedName>
        <fullName evidence="4">Ig-like domain-containing protein</fullName>
    </recommendedName>
</protein>
<dbReference type="FunFam" id="2.60.40.10:FF:002198">
    <property type="entry name" value="Immunoglobulin heavy variable 5-2"/>
    <property type="match status" value="1"/>
</dbReference>
<dbReference type="InterPro" id="IPR013783">
    <property type="entry name" value="Ig-like_fold"/>
</dbReference>
<feature type="domain" description="Ig-like" evidence="4">
    <location>
        <begin position="42"/>
        <end position="144"/>
    </location>
</feature>
<dbReference type="InterPro" id="IPR007110">
    <property type="entry name" value="Ig-like_dom"/>
</dbReference>
<evidence type="ECO:0000256" key="3">
    <source>
        <dbReference type="ARBA" id="ARBA00043265"/>
    </source>
</evidence>
<dbReference type="PROSITE" id="PS50835">
    <property type="entry name" value="IG_LIKE"/>
    <property type="match status" value="1"/>
</dbReference>
<evidence type="ECO:0000256" key="1">
    <source>
        <dbReference type="ARBA" id="ARBA00022859"/>
    </source>
</evidence>